<organism evidence="1 2">
    <name type="scientific">Vreelandella aquamarina</name>
    <dbReference type="NCBI Taxonomy" id="77097"/>
    <lineage>
        <taxon>Bacteria</taxon>
        <taxon>Pseudomonadati</taxon>
        <taxon>Pseudomonadota</taxon>
        <taxon>Gammaproteobacteria</taxon>
        <taxon>Oceanospirillales</taxon>
        <taxon>Halomonadaceae</taxon>
        <taxon>Vreelandella</taxon>
    </lineage>
</organism>
<proteinExistence type="predicted"/>
<sequence>MRDIGLCLAAEAFRFASGDVRITMGLGVGVVCVMPVGKVVSRIITGCWFSCTDGCGLRALLLNASRRLNKLPAAKKPYSTLRINPNRDKNGVYVPPTAPG</sequence>
<evidence type="ECO:0000313" key="1">
    <source>
        <dbReference type="EMBL" id="BCA90994.1"/>
    </source>
</evidence>
<reference evidence="1 2" key="1">
    <citation type="submission" date="2020-02" db="EMBL/GenBank/DDBJ databases">
        <title>Complete Genome Sequence of Halomonas meridiana strain BAA-801, Isolated from Deep Sea Thermal Vent.</title>
        <authorList>
            <person name="Takahashi Y."/>
            <person name="Takahashi H."/>
            <person name="Galipon J."/>
            <person name="Arakawa K."/>
        </authorList>
    </citation>
    <scope>NUCLEOTIDE SEQUENCE [LARGE SCALE GENOMIC DNA]</scope>
    <source>
        <strain evidence="1 2">Slthf1</strain>
    </source>
</reference>
<dbReference type="AlphaFoldDB" id="A0A6F8SRF8"/>
<dbReference type="Proteomes" id="UP000503197">
    <property type="component" value="Chromosome"/>
</dbReference>
<name>A0A6F8SRF8_9GAMM</name>
<gene>
    <name evidence="1" type="ORF">HMSLTHF_07690</name>
</gene>
<dbReference type="EMBL" id="AP022821">
    <property type="protein sequence ID" value="BCA90994.1"/>
    <property type="molecule type" value="Genomic_DNA"/>
</dbReference>
<evidence type="ECO:0000313" key="2">
    <source>
        <dbReference type="Proteomes" id="UP000503197"/>
    </source>
</evidence>
<protein>
    <submittedName>
        <fullName evidence="1">Uncharacterized protein</fullName>
    </submittedName>
</protein>
<accession>A0A6F8SRF8</accession>